<feature type="compositionally biased region" description="Polar residues" evidence="1">
    <location>
        <begin position="186"/>
        <end position="196"/>
    </location>
</feature>
<feature type="compositionally biased region" description="Low complexity" evidence="1">
    <location>
        <begin position="197"/>
        <end position="209"/>
    </location>
</feature>
<sequence length="209" mass="23244">MPRTRTGQAPDPRENKYTRYECFGHNGEVYCFCDGPPRLEAVLKTTLTNRIGNEGRCAFFLASRARVTRSQLTSLHTLTASCSDPLEDCRFFLWEYEVEDYGAGAVGQAAGRRFDESTDDDEDEGAATDEEDGSPPRTTSTLTANTSRHCPANSGCARRQRPATSVPRPRRRRKATRRLARANPDGPTSTSSERNFSPSSGRMPSSRRK</sequence>
<dbReference type="Proteomes" id="UP000311382">
    <property type="component" value="Unassembled WGS sequence"/>
</dbReference>
<evidence type="ECO:0000313" key="2">
    <source>
        <dbReference type="EMBL" id="TNY17443.1"/>
    </source>
</evidence>
<comment type="caution">
    <text evidence="2">The sequence shown here is derived from an EMBL/GenBank/DDBJ whole genome shotgun (WGS) entry which is preliminary data.</text>
</comment>
<feature type="compositionally biased region" description="Basic residues" evidence="1">
    <location>
        <begin position="168"/>
        <end position="180"/>
    </location>
</feature>
<feature type="region of interest" description="Disordered" evidence="1">
    <location>
        <begin position="109"/>
        <end position="209"/>
    </location>
</feature>
<dbReference type="EMBL" id="SOZI01000202">
    <property type="protein sequence ID" value="TNY17443.1"/>
    <property type="molecule type" value="Genomic_DNA"/>
</dbReference>
<proteinExistence type="predicted"/>
<accession>A0A5C5FKR8</accession>
<protein>
    <submittedName>
        <fullName evidence="2">Uncharacterized protein</fullName>
    </submittedName>
</protein>
<gene>
    <name evidence="2" type="ORF">DMC30DRAFT_405768</name>
</gene>
<reference evidence="2 3" key="1">
    <citation type="submission" date="2019-03" db="EMBL/GenBank/DDBJ databases">
        <title>Rhodosporidium diobovatum UCD-FST 08-225 genome sequencing, assembly, and annotation.</title>
        <authorList>
            <person name="Fakankun I.U."/>
            <person name="Fristensky B."/>
            <person name="Levin D.B."/>
        </authorList>
    </citation>
    <scope>NUCLEOTIDE SEQUENCE [LARGE SCALE GENOMIC DNA]</scope>
    <source>
        <strain evidence="2 3">UCD-FST 08-225</strain>
    </source>
</reference>
<name>A0A5C5FKR8_9BASI</name>
<evidence type="ECO:0000313" key="3">
    <source>
        <dbReference type="Proteomes" id="UP000311382"/>
    </source>
</evidence>
<organism evidence="2 3">
    <name type="scientific">Rhodotorula diobovata</name>
    <dbReference type="NCBI Taxonomy" id="5288"/>
    <lineage>
        <taxon>Eukaryota</taxon>
        <taxon>Fungi</taxon>
        <taxon>Dikarya</taxon>
        <taxon>Basidiomycota</taxon>
        <taxon>Pucciniomycotina</taxon>
        <taxon>Microbotryomycetes</taxon>
        <taxon>Sporidiobolales</taxon>
        <taxon>Sporidiobolaceae</taxon>
        <taxon>Rhodotorula</taxon>
    </lineage>
</organism>
<feature type="compositionally biased region" description="Acidic residues" evidence="1">
    <location>
        <begin position="117"/>
        <end position="133"/>
    </location>
</feature>
<keyword evidence="3" id="KW-1185">Reference proteome</keyword>
<dbReference type="AlphaFoldDB" id="A0A5C5FKR8"/>
<evidence type="ECO:0000256" key="1">
    <source>
        <dbReference type="SAM" id="MobiDB-lite"/>
    </source>
</evidence>
<feature type="compositionally biased region" description="Polar residues" evidence="1">
    <location>
        <begin position="136"/>
        <end position="148"/>
    </location>
</feature>